<reference evidence="2 3" key="1">
    <citation type="submission" date="2016-09" db="EMBL/GenBank/DDBJ databases">
        <authorList>
            <person name="Capua I."/>
            <person name="De Benedictis P."/>
            <person name="Joannis T."/>
            <person name="Lombin L.H."/>
            <person name="Cattoli G."/>
        </authorList>
    </citation>
    <scope>NUCLEOTIDE SEQUENCE [LARGE SCALE GENOMIC DNA]</scope>
    <source>
        <strain evidence="2 3">NRS-1</strain>
    </source>
</reference>
<protein>
    <submittedName>
        <fullName evidence="2">Putative membrane protein</fullName>
    </submittedName>
</protein>
<dbReference type="Proteomes" id="UP000095601">
    <property type="component" value="Unassembled WGS sequence"/>
</dbReference>
<dbReference type="AlphaFoldDB" id="A0A1E5UDX4"/>
<keyword evidence="1" id="KW-1133">Transmembrane helix</keyword>
<keyword evidence="3" id="KW-1185">Reference proteome</keyword>
<name>A0A1E5UDX4_9FLAO</name>
<proteinExistence type="predicted"/>
<evidence type="ECO:0000256" key="1">
    <source>
        <dbReference type="SAM" id="Phobius"/>
    </source>
</evidence>
<gene>
    <name evidence="2" type="ORF">BHF72_2436</name>
</gene>
<dbReference type="EMBL" id="MKGI01000060">
    <property type="protein sequence ID" value="OEL11082.1"/>
    <property type="molecule type" value="Genomic_DNA"/>
</dbReference>
<comment type="caution">
    <text evidence="2">The sequence shown here is derived from an EMBL/GenBank/DDBJ whole genome shotgun (WGS) entry which is preliminary data.</text>
</comment>
<feature type="transmembrane region" description="Helical" evidence="1">
    <location>
        <begin position="20"/>
        <end position="42"/>
    </location>
</feature>
<evidence type="ECO:0000313" key="3">
    <source>
        <dbReference type="Proteomes" id="UP000095601"/>
    </source>
</evidence>
<accession>A0A1E5UDX4</accession>
<organism evidence="2 3">
    <name type="scientific">Cloacibacterium normanense</name>
    <dbReference type="NCBI Taxonomy" id="237258"/>
    <lineage>
        <taxon>Bacteria</taxon>
        <taxon>Pseudomonadati</taxon>
        <taxon>Bacteroidota</taxon>
        <taxon>Flavobacteriia</taxon>
        <taxon>Flavobacteriales</taxon>
        <taxon>Weeksellaceae</taxon>
    </lineage>
</organism>
<keyword evidence="1" id="KW-0472">Membrane</keyword>
<keyword evidence="1" id="KW-0812">Transmembrane</keyword>
<sequence>MVVLKKPMLSQSPLSGHGEPVLQMNKGGAGLIFILFFSYLFFS</sequence>
<evidence type="ECO:0000313" key="2">
    <source>
        <dbReference type="EMBL" id="OEL11082.1"/>
    </source>
</evidence>